<name>A0A291B718_9GAMM</name>
<dbReference type="KEGG" id="elux:BTN50_0238"/>
<dbReference type="Proteomes" id="UP000218160">
    <property type="component" value="Chromosome 1"/>
</dbReference>
<dbReference type="AlphaFoldDB" id="A0A291B718"/>
<proteinExistence type="predicted"/>
<reference evidence="2" key="1">
    <citation type="submission" date="2017-04" db="EMBL/GenBank/DDBJ databases">
        <title>Genome evolution of the luminous symbionts of deep sea anglerfish.</title>
        <authorList>
            <person name="Hendry T.A."/>
        </authorList>
    </citation>
    <scope>NUCLEOTIDE SEQUENCE [LARGE SCALE GENOMIC DNA]</scope>
</reference>
<sequence length="71" mass="8249">MQCYLTDSNTHRKINEISDDGAYDIRQYCEPVRIKQAVQLISPKKGARFKKRGHLYNLVVSYQKVHGSSQH</sequence>
<keyword evidence="2" id="KW-1185">Reference proteome</keyword>
<evidence type="ECO:0000313" key="2">
    <source>
        <dbReference type="Proteomes" id="UP000218160"/>
    </source>
</evidence>
<protein>
    <submittedName>
        <fullName evidence="1">Mobile element protein</fullName>
    </submittedName>
</protein>
<organism evidence="1 2">
    <name type="scientific">Candidatus Enterovibrio altilux</name>
    <dbReference type="NCBI Taxonomy" id="1927128"/>
    <lineage>
        <taxon>Bacteria</taxon>
        <taxon>Pseudomonadati</taxon>
        <taxon>Pseudomonadota</taxon>
        <taxon>Gammaproteobacteria</taxon>
        <taxon>Vibrionales</taxon>
        <taxon>Vibrionaceae</taxon>
        <taxon>Enterovibrio</taxon>
    </lineage>
</organism>
<gene>
    <name evidence="1" type="ORF">BTN50_0238</name>
</gene>
<dbReference type="RefSeq" id="WP_394336760.1">
    <property type="nucleotide sequence ID" value="NZ_CP020660.1"/>
</dbReference>
<dbReference type="EMBL" id="CP020660">
    <property type="protein sequence ID" value="ATF08776.1"/>
    <property type="molecule type" value="Genomic_DNA"/>
</dbReference>
<accession>A0A291B718</accession>
<evidence type="ECO:0000313" key="1">
    <source>
        <dbReference type="EMBL" id="ATF08776.1"/>
    </source>
</evidence>